<keyword evidence="1" id="KW-0812">Transmembrane</keyword>
<gene>
    <name evidence="3" type="ORF">ACFO0B_24990</name>
</gene>
<accession>A0ABV8E160</accession>
<keyword evidence="1" id="KW-0472">Membrane</keyword>
<feature type="transmembrane region" description="Helical" evidence="1">
    <location>
        <begin position="16"/>
        <end position="37"/>
    </location>
</feature>
<comment type="caution">
    <text evidence="3">The sequence shown here is derived from an EMBL/GenBank/DDBJ whole genome shotgun (WGS) entry which is preliminary data.</text>
</comment>
<feature type="domain" description="DUF7144" evidence="2">
    <location>
        <begin position="22"/>
        <end position="71"/>
    </location>
</feature>
<protein>
    <recommendedName>
        <fullName evidence="2">DUF7144 domain-containing protein</fullName>
    </recommendedName>
</protein>
<dbReference type="EMBL" id="JBHSAX010000019">
    <property type="protein sequence ID" value="MFC3965257.1"/>
    <property type="molecule type" value="Genomic_DNA"/>
</dbReference>
<evidence type="ECO:0000256" key="1">
    <source>
        <dbReference type="SAM" id="Phobius"/>
    </source>
</evidence>
<reference evidence="4" key="1">
    <citation type="journal article" date="2019" name="Int. J. Syst. Evol. Microbiol.">
        <title>The Global Catalogue of Microorganisms (GCM) 10K type strain sequencing project: providing services to taxonomists for standard genome sequencing and annotation.</title>
        <authorList>
            <consortium name="The Broad Institute Genomics Platform"/>
            <consortium name="The Broad Institute Genome Sequencing Center for Infectious Disease"/>
            <person name="Wu L."/>
            <person name="Ma J."/>
        </authorList>
    </citation>
    <scope>NUCLEOTIDE SEQUENCE [LARGE SCALE GENOMIC DNA]</scope>
    <source>
        <strain evidence="4">CGMCC 4.7330</strain>
    </source>
</reference>
<dbReference type="RefSeq" id="WP_378615008.1">
    <property type="nucleotide sequence ID" value="NZ_JBHSAX010000019.1"/>
</dbReference>
<evidence type="ECO:0000313" key="3">
    <source>
        <dbReference type="EMBL" id="MFC3965257.1"/>
    </source>
</evidence>
<name>A0ABV8E160_9NOCA</name>
<sequence>MTDTGVGTDRRLEREVAAGTSIAASLLLLTVGALSLLEGVSAVGRDEIFVPGPDHVYGWDRTEWGRLHTSMSADRSLPC</sequence>
<keyword evidence="4" id="KW-1185">Reference proteome</keyword>
<dbReference type="InterPro" id="IPR055568">
    <property type="entry name" value="DUF7144"/>
</dbReference>
<evidence type="ECO:0000259" key="2">
    <source>
        <dbReference type="Pfam" id="PF23636"/>
    </source>
</evidence>
<dbReference type="Pfam" id="PF23636">
    <property type="entry name" value="DUF7144"/>
    <property type="match status" value="1"/>
</dbReference>
<dbReference type="Proteomes" id="UP001595696">
    <property type="component" value="Unassembled WGS sequence"/>
</dbReference>
<proteinExistence type="predicted"/>
<evidence type="ECO:0000313" key="4">
    <source>
        <dbReference type="Proteomes" id="UP001595696"/>
    </source>
</evidence>
<organism evidence="3 4">
    <name type="scientific">Nocardia jiangsuensis</name>
    <dbReference type="NCBI Taxonomy" id="1691563"/>
    <lineage>
        <taxon>Bacteria</taxon>
        <taxon>Bacillati</taxon>
        <taxon>Actinomycetota</taxon>
        <taxon>Actinomycetes</taxon>
        <taxon>Mycobacteriales</taxon>
        <taxon>Nocardiaceae</taxon>
        <taxon>Nocardia</taxon>
    </lineage>
</organism>
<keyword evidence="1" id="KW-1133">Transmembrane helix</keyword>